<proteinExistence type="predicted"/>
<gene>
    <name evidence="1" type="ORF">CUS_5388</name>
</gene>
<dbReference type="RefSeq" id="WP_002853514.1">
    <property type="nucleotide sequence ID" value="NZ_ADKM02000135.1"/>
</dbReference>
<comment type="caution">
    <text evidence="1">The sequence shown here is derived from an EMBL/GenBank/DDBJ whole genome shotgun (WGS) entry which is preliminary data.</text>
</comment>
<accession>E9SI23</accession>
<dbReference type="AlphaFoldDB" id="E9SI23"/>
<evidence type="ECO:0000313" key="1">
    <source>
        <dbReference type="EMBL" id="EGC01062.1"/>
    </source>
</evidence>
<dbReference type="eggNOG" id="ENOG50331IR">
    <property type="taxonomic scope" value="Bacteria"/>
</dbReference>
<dbReference type="OrthoDB" id="1820973at2"/>
<protein>
    <submittedName>
        <fullName evidence="1">Uncharacterized protein</fullName>
    </submittedName>
</protein>
<organism evidence="1 2">
    <name type="scientific">Ruminococcus albus 8</name>
    <dbReference type="NCBI Taxonomy" id="246199"/>
    <lineage>
        <taxon>Bacteria</taxon>
        <taxon>Bacillati</taxon>
        <taxon>Bacillota</taxon>
        <taxon>Clostridia</taxon>
        <taxon>Eubacteriales</taxon>
        <taxon>Oscillospiraceae</taxon>
        <taxon>Ruminococcus</taxon>
    </lineage>
</organism>
<dbReference type="STRING" id="246199.CUS_5388"/>
<dbReference type="Proteomes" id="UP000004259">
    <property type="component" value="Unassembled WGS sequence"/>
</dbReference>
<name>E9SI23_RUMAL</name>
<reference evidence="1 2" key="1">
    <citation type="submission" date="2011-02" db="EMBL/GenBank/DDBJ databases">
        <authorList>
            <person name="Nelson K.E."/>
            <person name="Sutton G."/>
            <person name="Torralba M."/>
            <person name="Durkin S."/>
            <person name="Harkins D."/>
            <person name="Montgomery R."/>
            <person name="Ziemer C."/>
            <person name="Klaassens E."/>
            <person name="Ocuiv P."/>
            <person name="Morrison M."/>
        </authorList>
    </citation>
    <scope>NUCLEOTIDE SEQUENCE [LARGE SCALE GENOMIC DNA]</scope>
    <source>
        <strain evidence="1 2">8</strain>
    </source>
</reference>
<sequence length="241" mass="27165">MKVNNYDTYFEVIFKCVGKKDTICHFFPQDNFLREQYDEIEAQVRSLSERFEGLRPGVSLCGGLFSVYFPLSKFPKERHDEILGAVMSAMNGISGIKAAYITDNGDFMSYDDIEDDMADMQETFDESYWDDILGITKLALDYTAHAEGIEGECFYYSVYFADDTAGEEKAETVRNAVESFDLGLADDEYSGYLSITADNDKVKIFLDLGNVQAKNEKKAIHGILLALNNVRGIKSVIINEV</sequence>
<evidence type="ECO:0000313" key="2">
    <source>
        <dbReference type="Proteomes" id="UP000004259"/>
    </source>
</evidence>
<keyword evidence="2" id="KW-1185">Reference proteome</keyword>
<dbReference type="EMBL" id="ADKM02000135">
    <property type="protein sequence ID" value="EGC01062.1"/>
    <property type="molecule type" value="Genomic_DNA"/>
</dbReference>